<dbReference type="GO" id="GO:0022857">
    <property type="term" value="F:transmembrane transporter activity"/>
    <property type="evidence" value="ECO:0007669"/>
    <property type="project" value="InterPro"/>
</dbReference>
<evidence type="ECO:0000313" key="9">
    <source>
        <dbReference type="EMBL" id="PMB76044.1"/>
    </source>
</evidence>
<reference evidence="9 10" key="1">
    <citation type="submission" date="2018-01" db="EMBL/GenBank/DDBJ databases">
        <title>Metagenomic assembled genomes from two thermal pools in the Uzon Caldera, Kamchatka, Russia.</title>
        <authorList>
            <person name="Wilkins L."/>
            <person name="Ettinger C."/>
        </authorList>
    </citation>
    <scope>NUCLEOTIDE SEQUENCE [LARGE SCALE GENOMIC DNA]</scope>
    <source>
        <strain evidence="9">ZAV-06</strain>
    </source>
</reference>
<evidence type="ECO:0000256" key="6">
    <source>
        <dbReference type="ARBA" id="ARBA00023136"/>
    </source>
</evidence>
<name>A0A2J6N3Y6_9CREN</name>
<feature type="transmembrane region" description="Helical" evidence="8">
    <location>
        <begin position="78"/>
        <end position="97"/>
    </location>
</feature>
<evidence type="ECO:0000256" key="7">
    <source>
        <dbReference type="RuleBase" id="RU362091"/>
    </source>
</evidence>
<dbReference type="AlphaFoldDB" id="A0A2J6N3Y6"/>
<accession>A0A2J6N3Y6</accession>
<evidence type="ECO:0000256" key="4">
    <source>
        <dbReference type="ARBA" id="ARBA00022692"/>
    </source>
</evidence>
<comment type="subcellular location">
    <subcellularLocation>
        <location evidence="1">Membrane</location>
        <topology evidence="1">Multi-pass membrane protein</topology>
    </subcellularLocation>
</comment>
<sequence>MEFSTFDIALFFLIVASTIIVAFLGARWRAADMSKISEWSIGGRKFGTLIVWFLMGGDIYTAYALISVPGGAYGQGGFILYSAVYGAMSYPFLYYVAPRLYLIAKKKGMITGGDYVRERFKSDTLSLLISLTGIIAMLPYIALQIVGIKYVLQAMNFPIVESYIIAFLIVAAFTVVAGLRGPALGAIIKDILLWAVIITITVVFAIRFDGFSLVFKSLDAQGLNYMIPPNLMIGYMTLAFGNGIAWLLFPNLLTGILGSKDAKTIKKNSVLLPVYQVWMLILAIFGLVALSENLVPNKVSSLAFPSVLTTYFSPTFVSIAFAAIIIGAMIPASLQALSAANLITRNIYLQYINKQASERKQVLVGRISVFIMIVASLIFVLTPAASGLIFYLLTMSYAWLLQTLPAIILSMYWHSLDKYSVAAGWAVGVTFTTYGLYTVKFASSLLPWFKYAYVGLVGLALNLVVLLAVYAIVRMAKIKYESGIAPEEFTDYDVHA</sequence>
<evidence type="ECO:0000313" key="10">
    <source>
        <dbReference type="Proteomes" id="UP000237153"/>
    </source>
</evidence>
<feature type="transmembrane region" description="Helical" evidence="8">
    <location>
        <begin position="160"/>
        <end position="179"/>
    </location>
</feature>
<dbReference type="EMBL" id="PNIM01000001">
    <property type="protein sequence ID" value="PMB76044.1"/>
    <property type="molecule type" value="Genomic_DNA"/>
</dbReference>
<protein>
    <submittedName>
        <fullName evidence="9">Sodium:proton antiporter</fullName>
    </submittedName>
</protein>
<gene>
    <name evidence="9" type="ORF">C0188_00010</name>
</gene>
<feature type="transmembrane region" description="Helical" evidence="8">
    <location>
        <begin position="363"/>
        <end position="382"/>
    </location>
</feature>
<evidence type="ECO:0000256" key="1">
    <source>
        <dbReference type="ARBA" id="ARBA00004141"/>
    </source>
</evidence>
<feature type="transmembrane region" description="Helical" evidence="8">
    <location>
        <begin position="46"/>
        <end position="66"/>
    </location>
</feature>
<feature type="transmembrane region" description="Helical" evidence="8">
    <location>
        <begin position="419"/>
        <end position="439"/>
    </location>
</feature>
<proteinExistence type="inferred from homology"/>
<feature type="transmembrane region" description="Helical" evidence="8">
    <location>
        <begin position="311"/>
        <end position="343"/>
    </location>
</feature>
<comment type="similarity">
    <text evidence="2 7">Belongs to the sodium:solute symporter (SSF) (TC 2.A.21) family.</text>
</comment>
<keyword evidence="3" id="KW-0813">Transport</keyword>
<keyword evidence="4 8" id="KW-0812">Transmembrane</keyword>
<keyword evidence="5 8" id="KW-1133">Transmembrane helix</keyword>
<dbReference type="PANTHER" id="PTHR48086">
    <property type="entry name" value="SODIUM/PROLINE SYMPORTER-RELATED"/>
    <property type="match status" value="1"/>
</dbReference>
<comment type="caution">
    <text evidence="9">The sequence shown here is derived from an EMBL/GenBank/DDBJ whole genome shotgun (WGS) entry which is preliminary data.</text>
</comment>
<feature type="transmembrane region" description="Helical" evidence="8">
    <location>
        <begin position="270"/>
        <end position="291"/>
    </location>
</feature>
<keyword evidence="6 8" id="KW-0472">Membrane</keyword>
<feature type="transmembrane region" description="Helical" evidence="8">
    <location>
        <begin position="125"/>
        <end position="148"/>
    </location>
</feature>
<dbReference type="InterPro" id="IPR001734">
    <property type="entry name" value="Na/solute_symporter"/>
</dbReference>
<evidence type="ECO:0000256" key="3">
    <source>
        <dbReference type="ARBA" id="ARBA00022448"/>
    </source>
</evidence>
<dbReference type="GO" id="GO:0005886">
    <property type="term" value="C:plasma membrane"/>
    <property type="evidence" value="ECO:0007669"/>
    <property type="project" value="TreeGrafter"/>
</dbReference>
<dbReference type="CDD" id="cd10322">
    <property type="entry name" value="SLC5sbd"/>
    <property type="match status" value="1"/>
</dbReference>
<dbReference type="PANTHER" id="PTHR48086:SF8">
    <property type="entry name" value="MONOCARBOXYLIC ACID PERMEASE"/>
    <property type="match status" value="1"/>
</dbReference>
<feature type="transmembrane region" description="Helical" evidence="8">
    <location>
        <begin position="388"/>
        <end position="412"/>
    </location>
</feature>
<evidence type="ECO:0000256" key="5">
    <source>
        <dbReference type="ARBA" id="ARBA00022989"/>
    </source>
</evidence>
<evidence type="ECO:0000256" key="2">
    <source>
        <dbReference type="ARBA" id="ARBA00006434"/>
    </source>
</evidence>
<dbReference type="Pfam" id="PF00474">
    <property type="entry name" value="SSF"/>
    <property type="match status" value="1"/>
</dbReference>
<feature type="transmembrane region" description="Helical" evidence="8">
    <location>
        <begin position="6"/>
        <end position="26"/>
    </location>
</feature>
<dbReference type="InterPro" id="IPR038377">
    <property type="entry name" value="Na/Glc_symporter_sf"/>
</dbReference>
<feature type="transmembrane region" description="Helical" evidence="8">
    <location>
        <begin position="191"/>
        <end position="215"/>
    </location>
</feature>
<dbReference type="PROSITE" id="PS50283">
    <property type="entry name" value="NA_SOLUT_SYMP_3"/>
    <property type="match status" value="1"/>
</dbReference>
<feature type="transmembrane region" description="Helical" evidence="8">
    <location>
        <begin position="451"/>
        <end position="473"/>
    </location>
</feature>
<organism evidence="9 10">
    <name type="scientific">Fervidicoccus fontis</name>
    <dbReference type="NCBI Taxonomy" id="683846"/>
    <lineage>
        <taxon>Archaea</taxon>
        <taxon>Thermoproteota</taxon>
        <taxon>Thermoprotei</taxon>
        <taxon>Fervidicoccales</taxon>
        <taxon>Fervidicoccaceae</taxon>
        <taxon>Fervidicoccus</taxon>
    </lineage>
</organism>
<dbReference type="InterPro" id="IPR050277">
    <property type="entry name" value="Sodium:Solute_Symporter"/>
</dbReference>
<evidence type="ECO:0000256" key="8">
    <source>
        <dbReference type="SAM" id="Phobius"/>
    </source>
</evidence>
<dbReference type="Proteomes" id="UP000237153">
    <property type="component" value="Unassembled WGS sequence"/>
</dbReference>
<dbReference type="Gene3D" id="1.20.1730.10">
    <property type="entry name" value="Sodium/glucose cotransporter"/>
    <property type="match status" value="1"/>
</dbReference>
<feature type="transmembrane region" description="Helical" evidence="8">
    <location>
        <begin position="235"/>
        <end position="258"/>
    </location>
</feature>